<sequence length="598" mass="67909">MSHEGRTIPSVDISPMFARYLPMDLSIFSRAIVGWRAFEASLPRQPAPLLIPVVGPALATFLEQVTKVTKITPGPFRILSAELIGYPISALYRFLFPPKPVERDADGNVVAKKSTFWKELYIVAFGTAIALYYCKFDISEFSHSLANTAATWGVLYLGTRAGVNRTYLAVAVWIFQSLHIGWAYAVASIKTSNAYDSNFLTPHCVLYLKLVALAMDYMDGARHKTFKTPAQHHSRPWGHAYKAQDQPIEELPSLFSTLGYVYFWGGFLVGPQFRYQRYKRWLTGELFEQERLAEEAEAKEPDAAALAKSRASRASPWPYTLQCLVLGGAYLAVYQAGNIMGLHFSQIAKLDFPQRFPQLWQRWVFMWFCGKVSLSKFLGTWKLTEGVVALAGLGYDGRRQIPDKVGTVADWSALHNVNPALFETPFSLQDYISSFNINTNLWTREYIYTRVRPVVGDRRIALGSSMLFLALWHGWDAGYFLTFLFEFLDVEAERMLKRHLGDHIWKWINDNSTSTLARFVVFPVYRAGCYVMSSFTLLYALIPFDLLQWDLTMAAWRNLGWVGHWEIAFVFAADGLLNAVGSITKKKPSKIEAKKKDN</sequence>
<evidence type="ECO:0000256" key="11">
    <source>
        <dbReference type="ARBA" id="ARBA00023209"/>
    </source>
</evidence>
<evidence type="ECO:0000256" key="6">
    <source>
        <dbReference type="ARBA" id="ARBA00022692"/>
    </source>
</evidence>
<reference evidence="19 20" key="1">
    <citation type="journal article" date="2015" name="Genome Biol. Evol.">
        <title>Phylogenomic analyses indicate that early fungi evolved digesting cell walls of algal ancestors of land plants.</title>
        <authorList>
            <person name="Chang Y."/>
            <person name="Wang S."/>
            <person name="Sekimoto S."/>
            <person name="Aerts A.L."/>
            <person name="Choi C."/>
            <person name="Clum A."/>
            <person name="LaButti K.M."/>
            <person name="Lindquist E.A."/>
            <person name="Yee Ngan C."/>
            <person name="Ohm R.A."/>
            <person name="Salamov A.A."/>
            <person name="Grigoriev I.V."/>
            <person name="Spatafora J.W."/>
            <person name="Berbee M.L."/>
        </authorList>
    </citation>
    <scope>NUCLEOTIDE SEQUENCE [LARGE SCALE GENOMIC DNA]</scope>
    <source>
        <strain evidence="19 20">JEL478</strain>
    </source>
</reference>
<dbReference type="Proteomes" id="UP000070544">
    <property type="component" value="Unassembled WGS sequence"/>
</dbReference>
<evidence type="ECO:0000256" key="18">
    <source>
        <dbReference type="SAM" id="Phobius"/>
    </source>
</evidence>
<dbReference type="GO" id="GO:0006656">
    <property type="term" value="P:phosphatidylcholine biosynthetic process"/>
    <property type="evidence" value="ECO:0007669"/>
    <property type="project" value="TreeGrafter"/>
</dbReference>
<dbReference type="AlphaFoldDB" id="A0A139AUD4"/>
<dbReference type="InterPro" id="IPR004299">
    <property type="entry name" value="MBOAT_fam"/>
</dbReference>
<evidence type="ECO:0000256" key="5">
    <source>
        <dbReference type="ARBA" id="ARBA00022679"/>
    </source>
</evidence>
<protein>
    <recommendedName>
        <fullName evidence="17">Lysophospholipid acyltransferase 5</fullName>
        <ecNumber evidence="15">2.3.1.23</ecNumber>
        <ecNumber evidence="16">2.3.1.n6</ecNumber>
    </recommendedName>
</protein>
<dbReference type="EC" id="2.3.1.23" evidence="15"/>
<evidence type="ECO:0000256" key="17">
    <source>
        <dbReference type="ARBA" id="ARBA00039721"/>
    </source>
</evidence>
<proteinExistence type="predicted"/>
<keyword evidence="9" id="KW-0443">Lipid metabolism</keyword>
<dbReference type="GO" id="GO:0005783">
    <property type="term" value="C:endoplasmic reticulum"/>
    <property type="evidence" value="ECO:0007669"/>
    <property type="project" value="UniProtKB-SubCell"/>
</dbReference>
<comment type="subcellular location">
    <subcellularLocation>
        <location evidence="2">Endoplasmic reticulum</location>
    </subcellularLocation>
    <subcellularLocation>
        <location evidence="1">Membrane</location>
        <topology evidence="1">Multi-pass membrane protein</topology>
    </subcellularLocation>
</comment>
<organism evidence="19 20">
    <name type="scientific">Gonapodya prolifera (strain JEL478)</name>
    <name type="common">Monoblepharis prolifera</name>
    <dbReference type="NCBI Taxonomy" id="1344416"/>
    <lineage>
        <taxon>Eukaryota</taxon>
        <taxon>Fungi</taxon>
        <taxon>Fungi incertae sedis</taxon>
        <taxon>Chytridiomycota</taxon>
        <taxon>Chytridiomycota incertae sedis</taxon>
        <taxon>Monoblepharidomycetes</taxon>
        <taxon>Monoblepharidales</taxon>
        <taxon>Gonapodyaceae</taxon>
        <taxon>Gonapodya</taxon>
    </lineage>
</organism>
<keyword evidence="13" id="KW-0012">Acyltransferase</keyword>
<name>A0A139AUD4_GONPJ</name>
<evidence type="ECO:0000313" key="20">
    <source>
        <dbReference type="Proteomes" id="UP000070544"/>
    </source>
</evidence>
<dbReference type="InterPro" id="IPR049941">
    <property type="entry name" value="LPLAT_7/PORCN-like"/>
</dbReference>
<dbReference type="EMBL" id="KQ965736">
    <property type="protein sequence ID" value="KXS20314.1"/>
    <property type="molecule type" value="Genomic_DNA"/>
</dbReference>
<evidence type="ECO:0000256" key="4">
    <source>
        <dbReference type="ARBA" id="ARBA00022516"/>
    </source>
</evidence>
<evidence type="ECO:0000256" key="15">
    <source>
        <dbReference type="ARBA" id="ARBA00026120"/>
    </source>
</evidence>
<evidence type="ECO:0000256" key="1">
    <source>
        <dbReference type="ARBA" id="ARBA00004141"/>
    </source>
</evidence>
<dbReference type="STRING" id="1344416.A0A139AUD4"/>
<evidence type="ECO:0000256" key="13">
    <source>
        <dbReference type="ARBA" id="ARBA00023315"/>
    </source>
</evidence>
<accession>A0A139AUD4</accession>
<dbReference type="GO" id="GO:0030258">
    <property type="term" value="P:lipid modification"/>
    <property type="evidence" value="ECO:0007669"/>
    <property type="project" value="TreeGrafter"/>
</dbReference>
<evidence type="ECO:0000256" key="3">
    <source>
        <dbReference type="ARBA" id="ARBA00005189"/>
    </source>
</evidence>
<keyword evidence="4" id="KW-0444">Lipid biosynthesis</keyword>
<keyword evidence="5" id="KW-0808">Transferase</keyword>
<evidence type="ECO:0000256" key="16">
    <source>
        <dbReference type="ARBA" id="ARBA00038923"/>
    </source>
</evidence>
<evidence type="ECO:0000256" key="10">
    <source>
        <dbReference type="ARBA" id="ARBA00023136"/>
    </source>
</evidence>
<evidence type="ECO:0000256" key="12">
    <source>
        <dbReference type="ARBA" id="ARBA00023264"/>
    </source>
</evidence>
<keyword evidence="6 18" id="KW-0812">Transmembrane</keyword>
<dbReference type="GO" id="GO:0047184">
    <property type="term" value="F:1-acylglycerophosphocholine O-acyltransferase activity"/>
    <property type="evidence" value="ECO:0007669"/>
    <property type="project" value="UniProtKB-EC"/>
</dbReference>
<dbReference type="PANTHER" id="PTHR13906:SF14">
    <property type="entry name" value="LYSOPHOSPHOLIPID ACYLTRANSFERASE 5"/>
    <property type="match status" value="1"/>
</dbReference>
<keyword evidence="12" id="KW-1208">Phospholipid metabolism</keyword>
<dbReference type="Pfam" id="PF03062">
    <property type="entry name" value="MBOAT"/>
    <property type="match status" value="1"/>
</dbReference>
<dbReference type="PANTHER" id="PTHR13906">
    <property type="entry name" value="PORCUPINE"/>
    <property type="match status" value="1"/>
</dbReference>
<keyword evidence="11" id="KW-0594">Phospholipid biosynthesis</keyword>
<dbReference type="GO" id="GO:0016020">
    <property type="term" value="C:membrane"/>
    <property type="evidence" value="ECO:0007669"/>
    <property type="project" value="UniProtKB-SubCell"/>
</dbReference>
<keyword evidence="7" id="KW-0256">Endoplasmic reticulum</keyword>
<evidence type="ECO:0000256" key="2">
    <source>
        <dbReference type="ARBA" id="ARBA00004240"/>
    </source>
</evidence>
<dbReference type="GO" id="GO:0071617">
    <property type="term" value="F:lysophospholipid acyltransferase activity"/>
    <property type="evidence" value="ECO:0007669"/>
    <property type="project" value="TreeGrafter"/>
</dbReference>
<feature type="transmembrane region" description="Helical" evidence="18">
    <location>
        <begin position="524"/>
        <end position="542"/>
    </location>
</feature>
<keyword evidence="20" id="KW-1185">Reference proteome</keyword>
<dbReference type="OrthoDB" id="286734at2759"/>
<keyword evidence="10 18" id="KW-0472">Membrane</keyword>
<feature type="transmembrane region" description="Helical" evidence="18">
    <location>
        <begin position="562"/>
        <end position="580"/>
    </location>
</feature>
<evidence type="ECO:0000256" key="7">
    <source>
        <dbReference type="ARBA" id="ARBA00022824"/>
    </source>
</evidence>
<evidence type="ECO:0000256" key="9">
    <source>
        <dbReference type="ARBA" id="ARBA00023098"/>
    </source>
</evidence>
<evidence type="ECO:0000256" key="14">
    <source>
        <dbReference type="ARBA" id="ARBA00025707"/>
    </source>
</evidence>
<gene>
    <name evidence="19" type="ORF">M427DRAFT_52537</name>
</gene>
<comment type="pathway">
    <text evidence="14">Phospholipid metabolism.</text>
</comment>
<evidence type="ECO:0000313" key="19">
    <source>
        <dbReference type="EMBL" id="KXS20314.1"/>
    </source>
</evidence>
<evidence type="ECO:0000256" key="8">
    <source>
        <dbReference type="ARBA" id="ARBA00022989"/>
    </source>
</evidence>
<dbReference type="EC" id="2.3.1.n6" evidence="16"/>
<keyword evidence="8 18" id="KW-1133">Transmembrane helix</keyword>
<comment type="pathway">
    <text evidence="3">Lipid metabolism.</text>
</comment>